<evidence type="ECO:0000256" key="1">
    <source>
        <dbReference type="SAM" id="MobiDB-lite"/>
    </source>
</evidence>
<feature type="compositionally biased region" description="Basic and acidic residues" evidence="1">
    <location>
        <begin position="114"/>
        <end position="123"/>
    </location>
</feature>
<dbReference type="PANTHER" id="PTHR47357:SF1">
    <property type="entry name" value="SPINDLE POLE BODY COMPONENT 110"/>
    <property type="match status" value="1"/>
</dbReference>
<reference evidence="2" key="1">
    <citation type="submission" date="2023-11" db="EMBL/GenBank/DDBJ databases">
        <authorList>
            <person name="Alioto T."/>
            <person name="Alioto T."/>
            <person name="Gomez Garrido J."/>
        </authorList>
    </citation>
    <scope>NUCLEOTIDE SEQUENCE</scope>
</reference>
<dbReference type="GO" id="GO:0005200">
    <property type="term" value="F:structural constituent of cytoskeleton"/>
    <property type="evidence" value="ECO:0007669"/>
    <property type="project" value="TreeGrafter"/>
</dbReference>
<dbReference type="GO" id="GO:0005856">
    <property type="term" value="C:cytoskeleton"/>
    <property type="evidence" value="ECO:0007669"/>
    <property type="project" value="TreeGrafter"/>
</dbReference>
<feature type="region of interest" description="Disordered" evidence="1">
    <location>
        <begin position="587"/>
        <end position="726"/>
    </location>
</feature>
<name>A0AAI9ECY5_9PEZI</name>
<dbReference type="Gene3D" id="1.10.287.2610">
    <property type="match status" value="1"/>
</dbReference>
<feature type="compositionally biased region" description="Polar residues" evidence="1">
    <location>
        <begin position="163"/>
        <end position="177"/>
    </location>
</feature>
<dbReference type="PANTHER" id="PTHR47357">
    <property type="entry name" value="COP1-INTERACTIVE PROTEIN 1"/>
    <property type="match status" value="1"/>
</dbReference>
<feature type="compositionally biased region" description="Basic and acidic residues" evidence="1">
    <location>
        <begin position="344"/>
        <end position="362"/>
    </location>
</feature>
<protein>
    <submittedName>
        <fullName evidence="2">Uncharacterized protein</fullName>
    </submittedName>
</protein>
<feature type="compositionally biased region" description="Basic and acidic residues" evidence="1">
    <location>
        <begin position="307"/>
        <end position="320"/>
    </location>
</feature>
<feature type="region of interest" description="Disordered" evidence="1">
    <location>
        <begin position="1"/>
        <end position="268"/>
    </location>
</feature>
<keyword evidence="3" id="KW-1185">Reference proteome</keyword>
<feature type="compositionally biased region" description="Acidic residues" evidence="1">
    <location>
        <begin position="599"/>
        <end position="614"/>
    </location>
</feature>
<gene>
    <name evidence="2" type="ORF">LECACI_7A006727</name>
</gene>
<feature type="compositionally biased region" description="Basic and acidic residues" evidence="1">
    <location>
        <begin position="245"/>
        <end position="268"/>
    </location>
</feature>
<evidence type="ECO:0000313" key="3">
    <source>
        <dbReference type="Proteomes" id="UP001296104"/>
    </source>
</evidence>
<feature type="compositionally biased region" description="Acidic residues" evidence="1">
    <location>
        <begin position="634"/>
        <end position="653"/>
    </location>
</feature>
<feature type="compositionally biased region" description="Polar residues" evidence="1">
    <location>
        <begin position="88"/>
        <end position="113"/>
    </location>
</feature>
<feature type="region of interest" description="Disordered" evidence="1">
    <location>
        <begin position="282"/>
        <end position="362"/>
    </location>
</feature>
<evidence type="ECO:0000313" key="2">
    <source>
        <dbReference type="EMBL" id="CAK4031569.1"/>
    </source>
</evidence>
<accession>A0AAI9ECY5</accession>
<dbReference type="EMBL" id="CAVMBE010000050">
    <property type="protein sequence ID" value="CAK4031569.1"/>
    <property type="molecule type" value="Genomic_DNA"/>
</dbReference>
<proteinExistence type="predicted"/>
<sequence length="726" mass="80746">MVLTRAGAKKAASRSPTSRSIRRKSSPGRDSAPAPMPSDSRAGRRRAAVTPSKNAKAAGRPRKATRSSSDGPRRPGRYAAPPGKYLQYTRTPSQQLQDELQQSMRDQQSPSQQRRIETQEGTKPRAVNRASSRSRFPEVPHQGTPQRIHDPSKPPTSPVTWMPQRTHTPMRSRSPGSQLRHDRSASQPLAQGLSPAGSRVGSSRPHYRAGSESSPAHRGSSPRSSRHTPIGSVRGDSLTPTEYEELLKDQRQQLGEERDRNAELGDELADCRAHGAGLQARLDELEQQYAEEKDQDEELLRSMRATGNKDRGSPDDRFPDDGQSSNYPDDGVRSIEGSPGVTGPRDRIAKLEKELEDCHEHGEDLKALLEQRDADLEEAKKLKSEHDRLKEKVEVLEQQNEILSLEKDELQEKLDESDPQLEDLPDENLQLSIEMDRMREDLDLARNNNAEAEPLEEKDTEIAELKETIRKKEDEIDDLQEQLGVQISLGGGSTVSRANGDYTSEENERLQDRLDEQQHIVNRLESELELYRGRTSDAEANAGLENTIRDLEFQLQECRDHGEKLEDQVGDLDYDLKDAKNEISRLQRQLRHVEGGEQSVDDEEDTAGLDDEGNGELNGGEDTSGGRDAAYGGEDGEAMEEDQGEDPDGEDGDQYQNDNNGSEEDLGDAINVTPGGASPGEEDESVDEPPARTPEAKKRLRPTTRQSKHDYSEVKRRKTGGTSGNK</sequence>
<organism evidence="2 3">
    <name type="scientific">Lecanosticta acicola</name>
    <dbReference type="NCBI Taxonomy" id="111012"/>
    <lineage>
        <taxon>Eukaryota</taxon>
        <taxon>Fungi</taxon>
        <taxon>Dikarya</taxon>
        <taxon>Ascomycota</taxon>
        <taxon>Pezizomycotina</taxon>
        <taxon>Dothideomycetes</taxon>
        <taxon>Dothideomycetidae</taxon>
        <taxon>Mycosphaerellales</taxon>
        <taxon>Mycosphaerellaceae</taxon>
        <taxon>Lecanosticta</taxon>
    </lineage>
</organism>
<comment type="caution">
    <text evidence="2">The sequence shown here is derived from an EMBL/GenBank/DDBJ whole genome shotgun (WGS) entry which is preliminary data.</text>
</comment>
<dbReference type="Proteomes" id="UP001296104">
    <property type="component" value="Unassembled WGS sequence"/>
</dbReference>
<dbReference type="AlphaFoldDB" id="A0AAI9ECY5"/>